<evidence type="ECO:0000256" key="1">
    <source>
        <dbReference type="ARBA" id="ARBA00022801"/>
    </source>
</evidence>
<dbReference type="InterPro" id="IPR052016">
    <property type="entry name" value="Bact_Sigma-Reg"/>
</dbReference>
<dbReference type="InterPro" id="IPR001932">
    <property type="entry name" value="PPM-type_phosphatase-like_dom"/>
</dbReference>
<feature type="transmembrane region" description="Helical" evidence="2">
    <location>
        <begin position="76"/>
        <end position="96"/>
    </location>
</feature>
<dbReference type="EMBL" id="JADKNH010000019">
    <property type="protein sequence ID" value="MBF4695677.1"/>
    <property type="molecule type" value="Genomic_DNA"/>
</dbReference>
<dbReference type="PANTHER" id="PTHR43156:SF2">
    <property type="entry name" value="STAGE II SPORULATION PROTEIN E"/>
    <property type="match status" value="1"/>
</dbReference>
<keyword evidence="1" id="KW-0378">Hydrolase</keyword>
<feature type="transmembrane region" description="Helical" evidence="2">
    <location>
        <begin position="42"/>
        <end position="64"/>
    </location>
</feature>
<dbReference type="InterPro" id="IPR036457">
    <property type="entry name" value="PPM-type-like_dom_sf"/>
</dbReference>
<evidence type="ECO:0000313" key="4">
    <source>
        <dbReference type="EMBL" id="MBF4695677.1"/>
    </source>
</evidence>
<name>A0ABR9ZZ02_9FIRM</name>
<evidence type="ECO:0000313" key="5">
    <source>
        <dbReference type="Proteomes" id="UP000614200"/>
    </source>
</evidence>
<dbReference type="PANTHER" id="PTHR43156">
    <property type="entry name" value="STAGE II SPORULATION PROTEIN E-RELATED"/>
    <property type="match status" value="1"/>
</dbReference>
<comment type="caution">
    <text evidence="4">The sequence shown here is derived from an EMBL/GenBank/DDBJ whole genome shotgun (WGS) entry which is preliminary data.</text>
</comment>
<sequence length="534" mass="61860">MYQTQTHLKEYQRILTICTILVGMLLLERFFLTVFLQTYAKIMLGSILLLNVVIGSILINTTFYASRININRQFMAIAFGTYLYVINMGIAMIILLTSNITLVREVTFFLTIGKSLFLTGLIVPFLLSKVSFFRENSYMKMTGISTLIITGEIFLYVITFRLLIVPNEILYFMNILYLLGLMIFLLELILNDLLKAKTNTYMMIFSFILLFIAQFYLTVMSLSTFTLIQSSMINAVALIVLLMEIHAFNIEIPEAKNRQLQKQFNIYSKYLKRIIDKKTLLVREVNQKIIDELEYAKIIQQSLLPSSKITHRDVSFTSAYHPCERLSGDFYDIYSIDDDNVALYLLDVSGHGISAALMTMLSNNYLKSNERVIKRFRGMHPDKNLKYFYEQFNRMNFPDEMHMVIFYATLNLNTKVLTYCSGGMNCNPIRFKSNGKVEFLDQSKGFPICKLEGFFTPEYTSETIQLQHGDRILFYTDGLTDKEKNNIFDTDEIIELFVTSRNLTSREINDIIVDKINAQRGVLNDDITYILVDI</sequence>
<keyword evidence="2" id="KW-0472">Membrane</keyword>
<dbReference type="Gene3D" id="3.60.40.10">
    <property type="entry name" value="PPM-type phosphatase domain"/>
    <property type="match status" value="1"/>
</dbReference>
<reference evidence="4 5" key="1">
    <citation type="submission" date="2020-11" db="EMBL/GenBank/DDBJ databases">
        <title>Fusibacter basophilias sp. nov.</title>
        <authorList>
            <person name="Qiu D."/>
        </authorList>
    </citation>
    <scope>NUCLEOTIDE SEQUENCE [LARGE SCALE GENOMIC DNA]</scope>
    <source>
        <strain evidence="4 5">Q10-2</strain>
    </source>
</reference>
<proteinExistence type="predicted"/>
<gene>
    <name evidence="4" type="ORF">ISU02_21490</name>
</gene>
<dbReference type="Proteomes" id="UP000614200">
    <property type="component" value="Unassembled WGS sequence"/>
</dbReference>
<feature type="domain" description="PPM-type phosphatase" evidence="3">
    <location>
        <begin position="311"/>
        <end position="534"/>
    </location>
</feature>
<dbReference type="RefSeq" id="WP_194703917.1">
    <property type="nucleotide sequence ID" value="NZ_JADKNH010000019.1"/>
</dbReference>
<keyword evidence="5" id="KW-1185">Reference proteome</keyword>
<feature type="transmembrane region" description="Helical" evidence="2">
    <location>
        <begin position="202"/>
        <end position="225"/>
    </location>
</feature>
<protein>
    <submittedName>
        <fullName evidence="4">Serine/threonine-protein phosphatase</fullName>
    </submittedName>
</protein>
<evidence type="ECO:0000259" key="3">
    <source>
        <dbReference type="SMART" id="SM00331"/>
    </source>
</evidence>
<feature type="transmembrane region" description="Helical" evidence="2">
    <location>
        <begin position="170"/>
        <end position="190"/>
    </location>
</feature>
<dbReference type="SUPFAM" id="SSF81606">
    <property type="entry name" value="PP2C-like"/>
    <property type="match status" value="1"/>
</dbReference>
<evidence type="ECO:0000256" key="2">
    <source>
        <dbReference type="SAM" id="Phobius"/>
    </source>
</evidence>
<dbReference type="Pfam" id="PF07228">
    <property type="entry name" value="SpoIIE"/>
    <property type="match status" value="1"/>
</dbReference>
<feature type="transmembrane region" description="Helical" evidence="2">
    <location>
        <begin position="144"/>
        <end position="164"/>
    </location>
</feature>
<keyword evidence="2" id="KW-1133">Transmembrane helix</keyword>
<accession>A0ABR9ZZ02</accession>
<keyword evidence="2" id="KW-0812">Transmembrane</keyword>
<feature type="transmembrane region" description="Helical" evidence="2">
    <location>
        <begin position="14"/>
        <end position="36"/>
    </location>
</feature>
<organism evidence="4 5">
    <name type="scientific">Fusibacter ferrireducens</name>
    <dbReference type="NCBI Taxonomy" id="2785058"/>
    <lineage>
        <taxon>Bacteria</taxon>
        <taxon>Bacillati</taxon>
        <taxon>Bacillota</taxon>
        <taxon>Clostridia</taxon>
        <taxon>Eubacteriales</taxon>
        <taxon>Eubacteriales Family XII. Incertae Sedis</taxon>
        <taxon>Fusibacter</taxon>
    </lineage>
</organism>
<feature type="transmembrane region" description="Helical" evidence="2">
    <location>
        <begin position="108"/>
        <end position="132"/>
    </location>
</feature>
<dbReference type="SMART" id="SM00331">
    <property type="entry name" value="PP2C_SIG"/>
    <property type="match status" value="1"/>
</dbReference>